<dbReference type="VEuPathDB" id="FungiDB:MELLADRAFT_57880"/>
<dbReference type="KEGG" id="mlr:MELLADRAFT_57880"/>
<dbReference type="InParanoid" id="F4S7L1"/>
<keyword evidence="2" id="KW-1185">Reference proteome</keyword>
<dbReference type="AlphaFoldDB" id="F4S7L1"/>
<evidence type="ECO:0000313" key="2">
    <source>
        <dbReference type="Proteomes" id="UP000001072"/>
    </source>
</evidence>
<dbReference type="Proteomes" id="UP000001072">
    <property type="component" value="Unassembled WGS sequence"/>
</dbReference>
<organism evidence="2">
    <name type="scientific">Melampsora larici-populina (strain 98AG31 / pathotype 3-4-7)</name>
    <name type="common">Poplar leaf rust fungus</name>
    <dbReference type="NCBI Taxonomy" id="747676"/>
    <lineage>
        <taxon>Eukaryota</taxon>
        <taxon>Fungi</taxon>
        <taxon>Dikarya</taxon>
        <taxon>Basidiomycota</taxon>
        <taxon>Pucciniomycotina</taxon>
        <taxon>Pucciniomycetes</taxon>
        <taxon>Pucciniales</taxon>
        <taxon>Melampsoraceae</taxon>
        <taxon>Melampsora</taxon>
    </lineage>
</organism>
<accession>F4S7L1</accession>
<gene>
    <name evidence="1" type="ORF">MELLADRAFT_57880</name>
</gene>
<name>F4S7L1_MELLP</name>
<sequence>MCPLIPHFDPIWINQTLDANCFKTVKDNCDPTRTKNANIEYLRIFLLGTQSI</sequence>
<dbReference type="HOGENOM" id="CLU_3087747_0_0_1"/>
<protein>
    <submittedName>
        <fullName evidence="1">Uncharacterized protein</fullName>
    </submittedName>
</protein>
<reference evidence="2" key="1">
    <citation type="journal article" date="2011" name="Proc. Natl. Acad. Sci. U.S.A.">
        <title>Obligate biotrophy features unraveled by the genomic analysis of rust fungi.</title>
        <authorList>
            <person name="Duplessis S."/>
            <person name="Cuomo C.A."/>
            <person name="Lin Y.-C."/>
            <person name="Aerts A."/>
            <person name="Tisserant E."/>
            <person name="Veneault-Fourrey C."/>
            <person name="Joly D.L."/>
            <person name="Hacquard S."/>
            <person name="Amselem J."/>
            <person name="Cantarel B.L."/>
            <person name="Chiu R."/>
            <person name="Coutinho P.M."/>
            <person name="Feau N."/>
            <person name="Field M."/>
            <person name="Frey P."/>
            <person name="Gelhaye E."/>
            <person name="Goldberg J."/>
            <person name="Grabherr M.G."/>
            <person name="Kodira C.D."/>
            <person name="Kohler A."/>
            <person name="Kuees U."/>
            <person name="Lindquist E.A."/>
            <person name="Lucas S.M."/>
            <person name="Mago R."/>
            <person name="Mauceli E."/>
            <person name="Morin E."/>
            <person name="Murat C."/>
            <person name="Pangilinan J.L."/>
            <person name="Park R."/>
            <person name="Pearson M."/>
            <person name="Quesneville H."/>
            <person name="Rouhier N."/>
            <person name="Sakthikumar S."/>
            <person name="Salamov A.A."/>
            <person name="Schmutz J."/>
            <person name="Selles B."/>
            <person name="Shapiro H."/>
            <person name="Tanguay P."/>
            <person name="Tuskan G.A."/>
            <person name="Henrissat B."/>
            <person name="Van de Peer Y."/>
            <person name="Rouze P."/>
            <person name="Ellis J.G."/>
            <person name="Dodds P.N."/>
            <person name="Schein J.E."/>
            <person name="Zhong S."/>
            <person name="Hamelin R.C."/>
            <person name="Grigoriev I.V."/>
            <person name="Szabo L.J."/>
            <person name="Martin F."/>
        </authorList>
    </citation>
    <scope>NUCLEOTIDE SEQUENCE [LARGE SCALE GENOMIC DNA]</scope>
    <source>
        <strain evidence="2">98AG31 / pathotype 3-4-7</strain>
    </source>
</reference>
<dbReference type="GeneID" id="18929140"/>
<proteinExistence type="predicted"/>
<dbReference type="EMBL" id="GL883160">
    <property type="protein sequence ID" value="EGF99373.1"/>
    <property type="molecule type" value="Genomic_DNA"/>
</dbReference>
<dbReference type="RefSeq" id="XP_007417349.1">
    <property type="nucleotide sequence ID" value="XM_007417287.1"/>
</dbReference>
<evidence type="ECO:0000313" key="1">
    <source>
        <dbReference type="EMBL" id="EGF99373.1"/>
    </source>
</evidence>